<keyword evidence="12" id="KW-1185">Reference proteome</keyword>
<keyword evidence="8 9" id="KW-0687">Ribonucleoprotein</keyword>
<evidence type="ECO:0000259" key="10">
    <source>
        <dbReference type="PROSITE" id="PS52002"/>
    </source>
</evidence>
<dbReference type="SMR" id="A2E8V8"/>
<dbReference type="SMART" id="SM00651">
    <property type="entry name" value="Sm"/>
    <property type="match status" value="1"/>
</dbReference>
<dbReference type="GO" id="GO:0005685">
    <property type="term" value="C:U1 snRNP"/>
    <property type="evidence" value="ECO:0000318"/>
    <property type="project" value="GO_Central"/>
</dbReference>
<dbReference type="SUPFAM" id="SSF50182">
    <property type="entry name" value="Sm-like ribonucleoproteins"/>
    <property type="match status" value="1"/>
</dbReference>
<dbReference type="Pfam" id="PF01423">
    <property type="entry name" value="LSM"/>
    <property type="match status" value="1"/>
</dbReference>
<dbReference type="GO" id="GO:0000387">
    <property type="term" value="P:spliceosomal snRNP assembly"/>
    <property type="evidence" value="ECO:0000318"/>
    <property type="project" value="GO_Central"/>
</dbReference>
<dbReference type="InParanoid" id="A2E8V8"/>
<dbReference type="GO" id="GO:0071011">
    <property type="term" value="C:precatalytic spliceosome"/>
    <property type="evidence" value="ECO:0000318"/>
    <property type="project" value="GO_Central"/>
</dbReference>
<dbReference type="GO" id="GO:0000243">
    <property type="term" value="C:commitment complex"/>
    <property type="evidence" value="ECO:0000318"/>
    <property type="project" value="GO_Central"/>
</dbReference>
<evidence type="ECO:0000256" key="4">
    <source>
        <dbReference type="ARBA" id="ARBA00022490"/>
    </source>
</evidence>
<dbReference type="GO" id="GO:0005682">
    <property type="term" value="C:U5 snRNP"/>
    <property type="evidence" value="ECO:0000318"/>
    <property type="project" value="GO_Central"/>
</dbReference>
<dbReference type="eggNOG" id="KOG3172">
    <property type="taxonomic scope" value="Eukaryota"/>
</dbReference>
<proteinExistence type="inferred from homology"/>
<dbReference type="GO" id="GO:0005687">
    <property type="term" value="C:U4 snRNP"/>
    <property type="evidence" value="ECO:0000318"/>
    <property type="project" value="GO_Central"/>
</dbReference>
<dbReference type="EMBL" id="DS113329">
    <property type="protein sequence ID" value="EAY10940.1"/>
    <property type="molecule type" value="Genomic_DNA"/>
</dbReference>
<comment type="similarity">
    <text evidence="3 9">Belongs to the snRNP core protein family.</text>
</comment>
<evidence type="ECO:0000256" key="5">
    <source>
        <dbReference type="ARBA" id="ARBA00022664"/>
    </source>
</evidence>
<dbReference type="InterPro" id="IPR010920">
    <property type="entry name" value="LSM_dom_sf"/>
</dbReference>
<keyword evidence="6 9" id="KW-0508">mRNA splicing</keyword>
<evidence type="ECO:0000313" key="11">
    <source>
        <dbReference type="EMBL" id="EAY10940.1"/>
    </source>
</evidence>
<dbReference type="InterPro" id="IPR027141">
    <property type="entry name" value="LSm4/Sm_D1/D3"/>
</dbReference>
<dbReference type="AlphaFoldDB" id="A2E8V8"/>
<dbReference type="FunFam" id="2.30.30.100:FF:000002">
    <property type="entry name" value="Small nuclear ribonucleoprotein Sm D3"/>
    <property type="match status" value="1"/>
</dbReference>
<keyword evidence="4" id="KW-0963">Cytoplasm</keyword>
<dbReference type="GO" id="GO:0034719">
    <property type="term" value="C:SMN-Sm protein complex"/>
    <property type="evidence" value="ECO:0000318"/>
    <property type="project" value="GO_Central"/>
</dbReference>
<accession>A2E8V8</accession>
<evidence type="ECO:0000256" key="6">
    <source>
        <dbReference type="ARBA" id="ARBA00023187"/>
    </source>
</evidence>
<evidence type="ECO:0000256" key="8">
    <source>
        <dbReference type="ARBA" id="ARBA00023274"/>
    </source>
</evidence>
<dbReference type="STRING" id="5722.A2E8V8"/>
<dbReference type="OrthoDB" id="6425924at2759"/>
<dbReference type="GO" id="GO:0071013">
    <property type="term" value="C:catalytic step 2 spliceosome"/>
    <property type="evidence" value="ECO:0000318"/>
    <property type="project" value="GO_Central"/>
</dbReference>
<dbReference type="GO" id="GO:0005829">
    <property type="term" value="C:cytosol"/>
    <property type="evidence" value="ECO:0007669"/>
    <property type="project" value="UniProtKB-SubCell"/>
</dbReference>
<reference evidence="11" key="1">
    <citation type="submission" date="2006-10" db="EMBL/GenBank/DDBJ databases">
        <authorList>
            <person name="Amadeo P."/>
            <person name="Zhao Q."/>
            <person name="Wortman J."/>
            <person name="Fraser-Liggett C."/>
            <person name="Carlton J."/>
        </authorList>
    </citation>
    <scope>NUCLEOTIDE SEQUENCE</scope>
    <source>
        <strain evidence="11">G3</strain>
    </source>
</reference>
<dbReference type="Gene3D" id="2.30.30.100">
    <property type="match status" value="1"/>
</dbReference>
<reference evidence="11" key="2">
    <citation type="journal article" date="2007" name="Science">
        <title>Draft genome sequence of the sexually transmitted pathogen Trichomonas vaginalis.</title>
        <authorList>
            <person name="Carlton J.M."/>
            <person name="Hirt R.P."/>
            <person name="Silva J.C."/>
            <person name="Delcher A.L."/>
            <person name="Schatz M."/>
            <person name="Zhao Q."/>
            <person name="Wortman J.R."/>
            <person name="Bidwell S.L."/>
            <person name="Alsmark U.C.M."/>
            <person name="Besteiro S."/>
            <person name="Sicheritz-Ponten T."/>
            <person name="Noel C.J."/>
            <person name="Dacks J.B."/>
            <person name="Foster P.G."/>
            <person name="Simillion C."/>
            <person name="Van de Peer Y."/>
            <person name="Miranda-Saavedra D."/>
            <person name="Barton G.J."/>
            <person name="Westrop G.D."/>
            <person name="Mueller S."/>
            <person name="Dessi D."/>
            <person name="Fiori P.L."/>
            <person name="Ren Q."/>
            <person name="Paulsen I."/>
            <person name="Zhang H."/>
            <person name="Bastida-Corcuera F.D."/>
            <person name="Simoes-Barbosa A."/>
            <person name="Brown M.T."/>
            <person name="Hayes R.D."/>
            <person name="Mukherjee M."/>
            <person name="Okumura C.Y."/>
            <person name="Schneider R."/>
            <person name="Smith A.J."/>
            <person name="Vanacova S."/>
            <person name="Villalvazo M."/>
            <person name="Haas B.J."/>
            <person name="Pertea M."/>
            <person name="Feldblyum T.V."/>
            <person name="Utterback T.R."/>
            <person name="Shu C.L."/>
            <person name="Osoegawa K."/>
            <person name="de Jong P.J."/>
            <person name="Hrdy I."/>
            <person name="Horvathova L."/>
            <person name="Zubacova Z."/>
            <person name="Dolezal P."/>
            <person name="Malik S.B."/>
            <person name="Logsdon J.M. Jr."/>
            <person name="Henze K."/>
            <person name="Gupta A."/>
            <person name="Wang C.C."/>
            <person name="Dunne R.L."/>
            <person name="Upcroft J.A."/>
            <person name="Upcroft P."/>
            <person name="White O."/>
            <person name="Salzberg S.L."/>
            <person name="Tang P."/>
            <person name="Chiu C.-H."/>
            <person name="Lee Y.-S."/>
            <person name="Embley T.M."/>
            <person name="Coombs G.H."/>
            <person name="Mottram J.C."/>
            <person name="Tachezy J."/>
            <person name="Fraser-Liggett C.M."/>
            <person name="Johnson P.J."/>
        </authorList>
    </citation>
    <scope>NUCLEOTIDE SEQUENCE [LARGE SCALE GENOMIC DNA]</scope>
    <source>
        <strain evidence="11">G3</strain>
    </source>
</reference>
<dbReference type="Proteomes" id="UP000001542">
    <property type="component" value="Unassembled WGS sequence"/>
</dbReference>
<name>A2E8V8_TRIV3</name>
<dbReference type="InterPro" id="IPR047575">
    <property type="entry name" value="Sm"/>
</dbReference>
<sequence>MSNGIPIKLLHEATNFVVEIHLNTGDSYRGTLKYVEDNMNCWLTNVVHTQKDGQQIKFDKTYVRGSNILYFDLPEMLLNARLFKTGETEVKKKYSGKLRRTFMTVKVRKQSK</sequence>
<dbReference type="OMA" id="HTITCET"/>
<evidence type="ECO:0000313" key="12">
    <source>
        <dbReference type="Proteomes" id="UP000001542"/>
    </source>
</evidence>
<evidence type="ECO:0000256" key="2">
    <source>
        <dbReference type="ARBA" id="ARBA00004514"/>
    </source>
</evidence>
<gene>
    <name evidence="11" type="ORF">TVAG_260260</name>
</gene>
<evidence type="ECO:0000256" key="1">
    <source>
        <dbReference type="ARBA" id="ARBA00004123"/>
    </source>
</evidence>
<dbReference type="PROSITE" id="PS52002">
    <property type="entry name" value="SM"/>
    <property type="match status" value="1"/>
</dbReference>
<keyword evidence="5 9" id="KW-0507">mRNA processing</keyword>
<protein>
    <recommendedName>
        <fullName evidence="9">Small nuclear ribonucleoprotein Sm D3</fullName>
        <shortName evidence="9">Sm-D3</shortName>
    </recommendedName>
    <alternativeName>
        <fullName evidence="9">snRNP core protein D3</fullName>
    </alternativeName>
</protein>
<dbReference type="GO" id="GO:0005686">
    <property type="term" value="C:U2 snRNP"/>
    <property type="evidence" value="ECO:0000318"/>
    <property type="project" value="GO_Central"/>
</dbReference>
<dbReference type="GO" id="GO:0097526">
    <property type="term" value="C:spliceosomal tri-snRNP complex"/>
    <property type="evidence" value="ECO:0000318"/>
    <property type="project" value="GO_Central"/>
</dbReference>
<dbReference type="KEGG" id="tva:4768891"/>
<dbReference type="VEuPathDB" id="TrichDB:TVAGG3_0926550"/>
<dbReference type="PANTHER" id="PTHR23338">
    <property type="entry name" value="SMALL NUCLEAR RIBONUCLEOPROTEIN SM"/>
    <property type="match status" value="1"/>
</dbReference>
<dbReference type="RefSeq" id="XP_001323163.1">
    <property type="nucleotide sequence ID" value="XM_001323128.1"/>
</dbReference>
<evidence type="ECO:0000256" key="7">
    <source>
        <dbReference type="ARBA" id="ARBA00023242"/>
    </source>
</evidence>
<organism evidence="11 12">
    <name type="scientific">Trichomonas vaginalis (strain ATCC PRA-98 / G3)</name>
    <dbReference type="NCBI Taxonomy" id="412133"/>
    <lineage>
        <taxon>Eukaryota</taxon>
        <taxon>Metamonada</taxon>
        <taxon>Parabasalia</taxon>
        <taxon>Trichomonadida</taxon>
        <taxon>Trichomonadidae</taxon>
        <taxon>Trichomonas</taxon>
    </lineage>
</organism>
<dbReference type="InterPro" id="IPR034099">
    <property type="entry name" value="SmD3"/>
</dbReference>
<dbReference type="VEuPathDB" id="TrichDB:TVAG_260260"/>
<dbReference type="GO" id="GO:0003723">
    <property type="term" value="F:RNA binding"/>
    <property type="evidence" value="ECO:0000318"/>
    <property type="project" value="GO_Central"/>
</dbReference>
<evidence type="ECO:0000256" key="3">
    <source>
        <dbReference type="ARBA" id="ARBA00008146"/>
    </source>
</evidence>
<dbReference type="CDD" id="cd01721">
    <property type="entry name" value="Sm_D3"/>
    <property type="match status" value="1"/>
</dbReference>
<keyword evidence="7 9" id="KW-0539">Nucleus</keyword>
<comment type="subcellular location">
    <subcellularLocation>
        <location evidence="2">Cytoplasm</location>
        <location evidence="2">Cytosol</location>
    </subcellularLocation>
    <subcellularLocation>
        <location evidence="1 9">Nucleus</location>
    </subcellularLocation>
</comment>
<dbReference type="InterPro" id="IPR001163">
    <property type="entry name" value="Sm_dom_euk/arc"/>
</dbReference>
<evidence type="ECO:0000256" key="9">
    <source>
        <dbReference type="RuleBase" id="RU365050"/>
    </source>
</evidence>
<feature type="domain" description="Sm" evidence="10">
    <location>
        <begin position="5"/>
        <end position="77"/>
    </location>
</feature>